<protein>
    <recommendedName>
        <fullName evidence="3">KAP NTPase domain-containing protein</fullName>
    </recommendedName>
</protein>
<name>A0ABW5J6F2_9BACT</name>
<proteinExistence type="predicted"/>
<reference evidence="2" key="1">
    <citation type="journal article" date="2019" name="Int. J. Syst. Evol. Microbiol.">
        <title>The Global Catalogue of Microorganisms (GCM) 10K type strain sequencing project: providing services to taxonomists for standard genome sequencing and annotation.</title>
        <authorList>
            <consortium name="The Broad Institute Genomics Platform"/>
            <consortium name="The Broad Institute Genome Sequencing Center for Infectious Disease"/>
            <person name="Wu L."/>
            <person name="Ma J."/>
        </authorList>
    </citation>
    <scope>NUCLEOTIDE SEQUENCE [LARGE SCALE GENOMIC DNA]</scope>
    <source>
        <strain evidence="2">KCTC 52344</strain>
    </source>
</reference>
<organism evidence="1 2">
    <name type="scientific">Emticicia soli</name>
    <dbReference type="NCBI Taxonomy" id="2027878"/>
    <lineage>
        <taxon>Bacteria</taxon>
        <taxon>Pseudomonadati</taxon>
        <taxon>Bacteroidota</taxon>
        <taxon>Cytophagia</taxon>
        <taxon>Cytophagales</taxon>
        <taxon>Leadbetterellaceae</taxon>
        <taxon>Emticicia</taxon>
    </lineage>
</organism>
<dbReference type="Proteomes" id="UP001597510">
    <property type="component" value="Unassembled WGS sequence"/>
</dbReference>
<keyword evidence="2" id="KW-1185">Reference proteome</keyword>
<evidence type="ECO:0000313" key="2">
    <source>
        <dbReference type="Proteomes" id="UP001597510"/>
    </source>
</evidence>
<dbReference type="RefSeq" id="WP_340235601.1">
    <property type="nucleotide sequence ID" value="NZ_JBBEWC010000004.1"/>
</dbReference>
<accession>A0ABW5J6F2</accession>
<dbReference type="EMBL" id="JBHULC010000004">
    <property type="protein sequence ID" value="MFD2520190.1"/>
    <property type="molecule type" value="Genomic_DNA"/>
</dbReference>
<evidence type="ECO:0008006" key="3">
    <source>
        <dbReference type="Google" id="ProtNLM"/>
    </source>
</evidence>
<sequence>MENNNLQITKSEKYNIQLRNFENDLITFLEQHNLPSNNIFVDVSERVNVFKNLEDVISKIDTREIQQSLYLSKFIAGVASGLFDAALNYLWDETILQIRKRVVQYDIEYFYDNAVSGEKRKRVQGENDLPKIDDYDLIKGAKEIGLISELGFKHLEYINYMRNWASAAHPNQNELTGLQLISWLETCVKEVISLPLSQLTIRIKQLLGGIKNTTISDQDAQEISVFFTNLTQEQSNNLVAGFFGIYTKNDTESQTRQNINKLLPEIWNKVDEDTKNTFGIKYGNFVANNYQQEKKLSREFLQLVNAESYIPDDLRIVEIETAIDNLLSAHRGFNNFYNEPTFAKQLSRIVGDPPKVSKGINKKYVLSLVDVFLTNGNGVSSAAQPIYEELLSKLDSHQANIAVLSFNDTGIFSKLQFSLCKKKFKEMLEIVRPSITTPAIKDLVSQIESYKGTLENLKNDKSIKNAVDSLKVLLK</sequence>
<gene>
    <name evidence="1" type="ORF">ACFSR2_04795</name>
</gene>
<comment type="caution">
    <text evidence="1">The sequence shown here is derived from an EMBL/GenBank/DDBJ whole genome shotgun (WGS) entry which is preliminary data.</text>
</comment>
<evidence type="ECO:0000313" key="1">
    <source>
        <dbReference type="EMBL" id="MFD2520190.1"/>
    </source>
</evidence>